<keyword evidence="1" id="KW-0175">Coiled coil</keyword>
<comment type="caution">
    <text evidence="2">The sequence shown here is derived from an EMBL/GenBank/DDBJ whole genome shotgun (WGS) entry which is preliminary data.</text>
</comment>
<dbReference type="AlphaFoldDB" id="A0A166J4A9"/>
<protein>
    <submittedName>
        <fullName evidence="2">Uncharacterized protein</fullName>
    </submittedName>
</protein>
<proteinExistence type="predicted"/>
<reference evidence="2 3" key="1">
    <citation type="submission" date="2016-04" db="EMBL/GenBank/DDBJ databases">
        <title>Draft Genome Assembly of the Bloom-forming Cyanobacterium Nodularia spumigena Strain CENA596 in Shrimp Production Ponds.</title>
        <authorList>
            <person name="Popin R.V."/>
            <person name="Rigonato J."/>
            <person name="Abreu V.A."/>
            <person name="Andreote A.P."/>
            <person name="Silveira S.B."/>
            <person name="Odebrecht C."/>
            <person name="Fiore M.F."/>
        </authorList>
    </citation>
    <scope>NUCLEOTIDE SEQUENCE [LARGE SCALE GENOMIC DNA]</scope>
    <source>
        <strain evidence="2 3">CENA596</strain>
    </source>
</reference>
<feature type="coiled-coil region" evidence="1">
    <location>
        <begin position="40"/>
        <end position="67"/>
    </location>
</feature>
<dbReference type="EMBL" id="LWAJ01000189">
    <property type="protein sequence ID" value="KZL49207.1"/>
    <property type="molecule type" value="Genomic_DNA"/>
</dbReference>
<name>A0A166J4A9_NODSP</name>
<accession>A0A166J4A9</accession>
<dbReference type="Proteomes" id="UP000076555">
    <property type="component" value="Unassembled WGS sequence"/>
</dbReference>
<sequence length="98" mass="11335">MVSTLADSEFVESELSGYSFKENQITYGEIEQRWLVVQSQVRKESDLRKLSQKIIKAEEKAVRELKKLSQDKFACDYGFMLAGIYPGTKTNTSRFTRK</sequence>
<evidence type="ECO:0000256" key="1">
    <source>
        <dbReference type="SAM" id="Coils"/>
    </source>
</evidence>
<evidence type="ECO:0000313" key="3">
    <source>
        <dbReference type="Proteomes" id="UP000076555"/>
    </source>
</evidence>
<evidence type="ECO:0000313" key="2">
    <source>
        <dbReference type="EMBL" id="KZL49207.1"/>
    </source>
</evidence>
<gene>
    <name evidence="2" type="ORF">A2T98_14025</name>
</gene>
<organism evidence="2 3">
    <name type="scientific">Nodularia spumigena CENA596</name>
    <dbReference type="NCBI Taxonomy" id="1819295"/>
    <lineage>
        <taxon>Bacteria</taxon>
        <taxon>Bacillati</taxon>
        <taxon>Cyanobacteriota</taxon>
        <taxon>Cyanophyceae</taxon>
        <taxon>Nostocales</taxon>
        <taxon>Nodulariaceae</taxon>
        <taxon>Nodularia</taxon>
    </lineage>
</organism>